<dbReference type="InterPro" id="IPR010899">
    <property type="entry name" value="UPF0344"/>
</dbReference>
<dbReference type="AlphaFoldDB" id="A0A4U1MBV7"/>
<name>A0A4U1MBV7_9BACL</name>
<dbReference type="EMBL" id="SWFM01000009">
    <property type="protein sequence ID" value="TKD67490.1"/>
    <property type="molecule type" value="Genomic_DNA"/>
</dbReference>
<evidence type="ECO:0000256" key="3">
    <source>
        <dbReference type="ARBA" id="ARBA00022989"/>
    </source>
</evidence>
<keyword evidence="1" id="KW-1003">Cell membrane</keyword>
<feature type="transmembrane region" description="Helical" evidence="5">
    <location>
        <begin position="6"/>
        <end position="26"/>
    </location>
</feature>
<protein>
    <submittedName>
        <fullName evidence="6">DUF1516 family protein</fullName>
    </submittedName>
</protein>
<dbReference type="RefSeq" id="WP_136948731.1">
    <property type="nucleotide sequence ID" value="NZ_SWFM01000009.1"/>
</dbReference>
<accession>A0A4U1MBV7</accession>
<feature type="transmembrane region" description="Helical" evidence="5">
    <location>
        <begin position="60"/>
        <end position="77"/>
    </location>
</feature>
<evidence type="ECO:0000256" key="4">
    <source>
        <dbReference type="ARBA" id="ARBA00023136"/>
    </source>
</evidence>
<feature type="transmembrane region" description="Helical" evidence="5">
    <location>
        <begin position="38"/>
        <end position="54"/>
    </location>
</feature>
<keyword evidence="4 5" id="KW-0472">Membrane</keyword>
<dbReference type="Proteomes" id="UP000310541">
    <property type="component" value="Unassembled WGS sequence"/>
</dbReference>
<evidence type="ECO:0000256" key="2">
    <source>
        <dbReference type="ARBA" id="ARBA00022692"/>
    </source>
</evidence>
<evidence type="ECO:0000313" key="6">
    <source>
        <dbReference type="EMBL" id="TKD67490.1"/>
    </source>
</evidence>
<organism evidence="6 7">
    <name type="scientific">Guptibacillus hwajinpoensis</name>
    <dbReference type="NCBI Taxonomy" id="208199"/>
    <lineage>
        <taxon>Bacteria</taxon>
        <taxon>Bacillati</taxon>
        <taxon>Bacillota</taxon>
        <taxon>Bacilli</taxon>
        <taxon>Bacillales</taxon>
        <taxon>Guptibacillaceae</taxon>
        <taxon>Guptibacillus</taxon>
    </lineage>
</organism>
<dbReference type="Pfam" id="PF07457">
    <property type="entry name" value="DUF1516"/>
    <property type="match status" value="1"/>
</dbReference>
<evidence type="ECO:0000256" key="5">
    <source>
        <dbReference type="SAM" id="Phobius"/>
    </source>
</evidence>
<keyword evidence="3 5" id="KW-1133">Transmembrane helix</keyword>
<proteinExistence type="predicted"/>
<dbReference type="OrthoDB" id="2365314at2"/>
<sequence>MYNILLQSHAGSWAILVLLLVISYFAPNQKITPMIQRLFYLIMIITGVSMLVMIGFPLLYVFKGILAIVLIGFMEVVVGRRKRSESTKVYWIAVIVLLLIILSIGYDII</sequence>
<keyword evidence="2 5" id="KW-0812">Transmembrane</keyword>
<evidence type="ECO:0000256" key="1">
    <source>
        <dbReference type="ARBA" id="ARBA00022475"/>
    </source>
</evidence>
<evidence type="ECO:0000313" key="7">
    <source>
        <dbReference type="Proteomes" id="UP000310541"/>
    </source>
</evidence>
<feature type="transmembrane region" description="Helical" evidence="5">
    <location>
        <begin position="89"/>
        <end position="106"/>
    </location>
</feature>
<gene>
    <name evidence="6" type="ORF">FBF83_19110</name>
</gene>
<comment type="caution">
    <text evidence="6">The sequence shown here is derived from an EMBL/GenBank/DDBJ whole genome shotgun (WGS) entry which is preliminary data.</text>
</comment>
<reference evidence="6 7" key="1">
    <citation type="submission" date="2019-04" db="EMBL/GenBank/DDBJ databases">
        <title>Genome sequence of Bacillus hwajinpoensis strain Y2.</title>
        <authorList>
            <person name="Fair J.L."/>
            <person name="Maclea K.S."/>
        </authorList>
    </citation>
    <scope>NUCLEOTIDE SEQUENCE [LARGE SCALE GENOMIC DNA]</scope>
    <source>
        <strain evidence="6 7">Y2</strain>
    </source>
</reference>